<feature type="non-terminal residue" evidence="4">
    <location>
        <position position="1"/>
    </location>
</feature>
<keyword evidence="5" id="KW-1185">Reference proteome</keyword>
<feature type="compositionally biased region" description="Polar residues" evidence="3">
    <location>
        <begin position="1"/>
        <end position="20"/>
    </location>
</feature>
<evidence type="ECO:0000256" key="2">
    <source>
        <dbReference type="ARBA" id="ARBA00023242"/>
    </source>
</evidence>
<dbReference type="PANTHER" id="PTHR23251:SF0">
    <property type="entry name" value="PROTEIN LYRIC"/>
    <property type="match status" value="1"/>
</dbReference>
<dbReference type="GO" id="GO:0006357">
    <property type="term" value="P:regulation of transcription by RNA polymerase II"/>
    <property type="evidence" value="ECO:0007669"/>
    <property type="project" value="TreeGrafter"/>
</dbReference>
<feature type="compositionally biased region" description="Polar residues" evidence="3">
    <location>
        <begin position="39"/>
        <end position="50"/>
    </location>
</feature>
<gene>
    <name evidence="4" type="primary">Mtdh</name>
    <name evidence="4" type="ORF">MENNOV_R13068</name>
</gene>
<accession>A0AA97MLH4</accession>
<dbReference type="Pfam" id="PF15686">
    <property type="entry name" value="LYRIC"/>
    <property type="match status" value="1"/>
</dbReference>
<feature type="non-terminal residue" evidence="4">
    <location>
        <position position="84"/>
    </location>
</feature>
<dbReference type="AlphaFoldDB" id="A0AA97MLH4"/>
<feature type="compositionally biased region" description="Basic and acidic residues" evidence="3">
    <location>
        <begin position="62"/>
        <end position="84"/>
    </location>
</feature>
<dbReference type="InterPro" id="IPR031402">
    <property type="entry name" value="LYRIC"/>
</dbReference>
<evidence type="ECO:0000256" key="3">
    <source>
        <dbReference type="SAM" id="MobiDB-lite"/>
    </source>
</evidence>
<dbReference type="GO" id="GO:0045766">
    <property type="term" value="P:positive regulation of angiogenesis"/>
    <property type="evidence" value="ECO:0007669"/>
    <property type="project" value="InterPro"/>
</dbReference>
<dbReference type="Proteomes" id="UP000521578">
    <property type="component" value="Unassembled WGS sequence"/>
</dbReference>
<organism evidence="4">
    <name type="scientific">Menura novaehollandiae</name>
    <name type="common">superb lyrebird</name>
    <dbReference type="NCBI Taxonomy" id="47692"/>
    <lineage>
        <taxon>Eukaryota</taxon>
        <taxon>Metazoa</taxon>
        <taxon>Chordata</taxon>
        <taxon>Craniata</taxon>
        <taxon>Vertebrata</taxon>
        <taxon>Euteleostomi</taxon>
        <taxon>Archelosauria</taxon>
        <taxon>Archosauria</taxon>
        <taxon>Dinosauria</taxon>
        <taxon>Saurischia</taxon>
        <taxon>Theropoda</taxon>
        <taxon>Coelurosauria</taxon>
        <taxon>Aves</taxon>
        <taxon>Neognathae</taxon>
        <taxon>Neoaves</taxon>
        <taxon>Telluraves</taxon>
        <taxon>Australaves</taxon>
        <taxon>Passeriformes</taxon>
        <taxon>Menuridae</taxon>
        <taxon>Menura</taxon>
    </lineage>
</organism>
<protein>
    <submittedName>
        <fullName evidence="4">LYRIC protein</fullName>
    </submittedName>
</protein>
<dbReference type="GO" id="GO:0043066">
    <property type="term" value="P:negative regulation of apoptotic process"/>
    <property type="evidence" value="ECO:0007669"/>
    <property type="project" value="InterPro"/>
</dbReference>
<evidence type="ECO:0000313" key="5">
    <source>
        <dbReference type="Proteomes" id="UP000521578"/>
    </source>
</evidence>
<dbReference type="EMBL" id="VWPS01000235">
    <property type="protein sequence ID" value="NXE94231.1"/>
    <property type="molecule type" value="Genomic_DNA"/>
</dbReference>
<proteinExistence type="predicted"/>
<dbReference type="GO" id="GO:0005634">
    <property type="term" value="C:nucleus"/>
    <property type="evidence" value="ECO:0007669"/>
    <property type="project" value="UniProtKB-SubCell"/>
</dbReference>
<keyword evidence="2" id="KW-0539">Nucleus</keyword>
<dbReference type="InterPro" id="IPR052305">
    <property type="entry name" value="TransReg_TumorExp"/>
</dbReference>
<feature type="region of interest" description="Disordered" evidence="3">
    <location>
        <begin position="1"/>
        <end position="84"/>
    </location>
</feature>
<dbReference type="GO" id="GO:0043123">
    <property type="term" value="P:positive regulation of canonical NF-kappaB signal transduction"/>
    <property type="evidence" value="ECO:0007669"/>
    <property type="project" value="InterPro"/>
</dbReference>
<evidence type="ECO:0000313" key="4">
    <source>
        <dbReference type="EMBL" id="NXE94231.1"/>
    </source>
</evidence>
<name>A0AA97MLH4_9PASS</name>
<sequence>IYSLSGSNSESVSQAGTSDFQWDLSHAQPPVDDEWSGLNGLSSADPSSDWNAPAEEWGNWVDEEKVASVPHREERSDIQKVKGG</sequence>
<comment type="caution">
    <text evidence="4">The sequence shown here is derived from an EMBL/GenBank/DDBJ whole genome shotgun (WGS) entry which is preliminary data.</text>
</comment>
<comment type="subcellular location">
    <subcellularLocation>
        <location evidence="1">Nucleus</location>
    </subcellularLocation>
</comment>
<dbReference type="GO" id="GO:0003712">
    <property type="term" value="F:transcription coregulator activity"/>
    <property type="evidence" value="ECO:0007669"/>
    <property type="project" value="TreeGrafter"/>
</dbReference>
<reference evidence="4" key="1">
    <citation type="submission" date="2022-12" db="EMBL/GenBank/DDBJ databases">
        <title>Bird 10,000 Genomes (B10K) Project - Family phase.</title>
        <authorList>
            <person name="Zhang G."/>
        </authorList>
    </citation>
    <scope>NUCLEOTIDE SEQUENCE</scope>
    <source>
        <strain evidence="4">B10K-CU-030-46</strain>
        <tissue evidence="4">Muscle</tissue>
    </source>
</reference>
<dbReference type="PANTHER" id="PTHR23251">
    <property type="entry name" value="LYSINE-RICH CEACAM1 CO-ISOLATED PROTEIN LYRIC PROTEIN"/>
    <property type="match status" value="1"/>
</dbReference>
<evidence type="ECO:0000256" key="1">
    <source>
        <dbReference type="ARBA" id="ARBA00004123"/>
    </source>
</evidence>